<comment type="caution">
    <text evidence="1">The sequence shown here is derived from an EMBL/GenBank/DDBJ whole genome shotgun (WGS) entry which is preliminary data.</text>
</comment>
<gene>
    <name evidence="1" type="ORF">FB465_7167</name>
</gene>
<dbReference type="EMBL" id="VIVR01000001">
    <property type="protein sequence ID" value="TWE21914.1"/>
    <property type="molecule type" value="Genomic_DNA"/>
</dbReference>
<accession>A0A561F227</accession>
<keyword evidence="2" id="KW-1185">Reference proteome</keyword>
<evidence type="ECO:0000313" key="1">
    <source>
        <dbReference type="EMBL" id="TWE21914.1"/>
    </source>
</evidence>
<proteinExistence type="predicted"/>
<evidence type="ECO:0000313" key="2">
    <source>
        <dbReference type="Proteomes" id="UP000318416"/>
    </source>
</evidence>
<dbReference type="RefSeq" id="WP_145797017.1">
    <property type="nucleotide sequence ID" value="NZ_BAAABR010000013.1"/>
</dbReference>
<dbReference type="Proteomes" id="UP000318416">
    <property type="component" value="Unassembled WGS sequence"/>
</dbReference>
<reference evidence="1 2" key="1">
    <citation type="submission" date="2019-06" db="EMBL/GenBank/DDBJ databases">
        <title>Sequencing the genomes of 1000 actinobacteria strains.</title>
        <authorList>
            <person name="Klenk H.-P."/>
        </authorList>
    </citation>
    <scope>NUCLEOTIDE SEQUENCE [LARGE SCALE GENOMIC DNA]</scope>
    <source>
        <strain evidence="1 2">DSM 41649</strain>
    </source>
</reference>
<protein>
    <submittedName>
        <fullName evidence="1">Uncharacterized protein</fullName>
    </submittedName>
</protein>
<sequence>MPGADGDILPIALDQIAPGVEGSASAGVHADGPAEQRLLHLAGPGLSYRLLPPCRIGLGGGGGLCRCRPWVSAAVTARIEASMVAMATIWVRGS</sequence>
<dbReference type="AlphaFoldDB" id="A0A561F227"/>
<organism evidence="1 2">
    <name type="scientific">Kitasatospora atroaurantiaca</name>
    <dbReference type="NCBI Taxonomy" id="285545"/>
    <lineage>
        <taxon>Bacteria</taxon>
        <taxon>Bacillati</taxon>
        <taxon>Actinomycetota</taxon>
        <taxon>Actinomycetes</taxon>
        <taxon>Kitasatosporales</taxon>
        <taxon>Streptomycetaceae</taxon>
        <taxon>Kitasatospora</taxon>
    </lineage>
</organism>
<name>A0A561F227_9ACTN</name>